<protein>
    <submittedName>
        <fullName evidence="1">ATP synthase-coupling factor 6, mitochondrial</fullName>
    </submittedName>
</protein>
<evidence type="ECO:0000313" key="1">
    <source>
        <dbReference type="WBParaSite" id="SSTP_0000876525.1"/>
    </source>
</evidence>
<dbReference type="WBParaSite" id="SSTP_0000876525.1">
    <property type="protein sequence ID" value="SSTP_0000876525.1"/>
    <property type="gene ID" value="SSTP_0000876525"/>
</dbReference>
<accession>A0A0K0EH06</accession>
<sequence length="104" mass="12138">MLRKLFKRADTYKTGNLANHTAFVAVYNAVKLQWLEEQKAAQNYSAADQQQVTLNQKSALSQLIRQHNLEESVYMREFPLPILQDTSEDVELHPFERELDDIFP</sequence>
<organism evidence="1">
    <name type="scientific">Strongyloides stercoralis</name>
    <name type="common">Threadworm</name>
    <dbReference type="NCBI Taxonomy" id="6248"/>
    <lineage>
        <taxon>Eukaryota</taxon>
        <taxon>Metazoa</taxon>
        <taxon>Ecdysozoa</taxon>
        <taxon>Nematoda</taxon>
        <taxon>Chromadorea</taxon>
        <taxon>Rhabditida</taxon>
        <taxon>Tylenchina</taxon>
        <taxon>Panagrolaimomorpha</taxon>
        <taxon>Strongyloidoidea</taxon>
        <taxon>Strongyloididae</taxon>
        <taxon>Strongyloides</taxon>
    </lineage>
</organism>
<name>A0A0K0EH06_STRER</name>
<reference evidence="1" key="1">
    <citation type="submission" date="2015-08" db="UniProtKB">
        <authorList>
            <consortium name="WormBaseParasite"/>
        </authorList>
    </citation>
    <scope>IDENTIFICATION</scope>
</reference>
<dbReference type="AlphaFoldDB" id="A0A0K0EH06"/>
<proteinExistence type="predicted"/>
<dbReference type="STRING" id="6248.A0A0K0EH06"/>